<organism evidence="4 7">
    <name type="scientific">Clostridium coskatii</name>
    <dbReference type="NCBI Taxonomy" id="1705578"/>
    <lineage>
        <taxon>Bacteria</taxon>
        <taxon>Bacillati</taxon>
        <taxon>Bacillota</taxon>
        <taxon>Clostridia</taxon>
        <taxon>Eubacteriales</taxon>
        <taxon>Clostridiaceae</taxon>
        <taxon>Clostridium</taxon>
    </lineage>
</organism>
<dbReference type="PATRIC" id="fig|1705578.3.peg.3125"/>
<comment type="similarity">
    <text evidence="1">Belongs to the PemK/MazF family.</text>
</comment>
<proteinExistence type="inferred from homology"/>
<evidence type="ECO:0000313" key="5">
    <source>
        <dbReference type="EMBL" id="OAA86366.1"/>
    </source>
</evidence>
<evidence type="ECO:0000256" key="1">
    <source>
        <dbReference type="ARBA" id="ARBA00007521"/>
    </source>
</evidence>
<dbReference type="PANTHER" id="PTHR33988">
    <property type="entry name" value="ENDORIBONUCLEASE MAZF-RELATED"/>
    <property type="match status" value="1"/>
</dbReference>
<evidence type="ECO:0000256" key="3">
    <source>
        <dbReference type="SAM" id="Coils"/>
    </source>
</evidence>
<dbReference type="EMBL" id="LITQ01000044">
    <property type="protein sequence ID" value="OAA86348.1"/>
    <property type="molecule type" value="Genomic_DNA"/>
</dbReference>
<reference evidence="6 8" key="2">
    <citation type="journal article" date="2016" name="Front. Microbiol.">
        <title>Industrial Acetogenic Biocatalysts: A Comparative Metabolic and Genomic Analysis.</title>
        <authorList>
            <person name="Bengelsdorf F."/>
            <person name="Poehlein A."/>
            <person name="Sonja S."/>
            <person name="Erz C."/>
            <person name="Hummel T."/>
            <person name="Hoffmeister S."/>
            <person name="Daniel R."/>
            <person name="Durre P."/>
        </authorList>
    </citation>
    <scope>NUCLEOTIDE SEQUENCE [LARGE SCALE GENOMIC DNA]</scope>
    <source>
        <strain evidence="6 8">PTA-10522</strain>
    </source>
</reference>
<dbReference type="Proteomes" id="UP000093694">
    <property type="component" value="Unassembled WGS sequence"/>
</dbReference>
<dbReference type="InterPro" id="IPR011067">
    <property type="entry name" value="Plasmid_toxin/cell-grow_inhib"/>
</dbReference>
<keyword evidence="3" id="KW-0175">Coiled coil</keyword>
<dbReference type="GO" id="GO:0016075">
    <property type="term" value="P:rRNA catabolic process"/>
    <property type="evidence" value="ECO:0007669"/>
    <property type="project" value="TreeGrafter"/>
</dbReference>
<evidence type="ECO:0000313" key="8">
    <source>
        <dbReference type="Proteomes" id="UP000093694"/>
    </source>
</evidence>
<dbReference type="EMBL" id="LITQ01000044">
    <property type="protein sequence ID" value="OAA86366.1"/>
    <property type="molecule type" value="Genomic_DNA"/>
</dbReference>
<dbReference type="InterPro" id="IPR003477">
    <property type="entry name" value="PemK-like"/>
</dbReference>
<gene>
    <name evidence="4" type="primary">mazF_2</name>
    <name evidence="6" type="synonym">mazF_1</name>
    <name evidence="5" type="synonym">mazF_3</name>
    <name evidence="6" type="ORF">CLCOS_17720</name>
    <name evidence="4" type="ORF">WX73_02842</name>
    <name evidence="5" type="ORF">WX73_02860</name>
</gene>
<dbReference type="AlphaFoldDB" id="A0A162L9H1"/>
<dbReference type="EMBL" id="LROR01000039">
    <property type="protein sequence ID" value="OBR95067.1"/>
    <property type="molecule type" value="Genomic_DNA"/>
</dbReference>
<dbReference type="Gene3D" id="2.30.30.110">
    <property type="match status" value="1"/>
</dbReference>
<protein>
    <submittedName>
        <fullName evidence="4">mRNA interferase MazF</fullName>
        <ecNumber evidence="4">3.1.-.-</ecNumber>
    </submittedName>
</protein>
<evidence type="ECO:0000256" key="2">
    <source>
        <dbReference type="ARBA" id="ARBA00022649"/>
    </source>
</evidence>
<dbReference type="EC" id="3.1.-.-" evidence="4"/>
<evidence type="ECO:0000313" key="4">
    <source>
        <dbReference type="EMBL" id="OAA86348.1"/>
    </source>
</evidence>
<dbReference type="GO" id="GO:0003677">
    <property type="term" value="F:DNA binding"/>
    <property type="evidence" value="ECO:0007669"/>
    <property type="project" value="InterPro"/>
</dbReference>
<dbReference type="PANTHER" id="PTHR33988:SF2">
    <property type="entry name" value="ENDORIBONUCLEASE MAZF"/>
    <property type="match status" value="1"/>
</dbReference>
<reference evidence="4 7" key="1">
    <citation type="journal article" date="2015" name="Biotechnol. Bioeng.">
        <title>Genome sequence and phenotypic characterization of Caulobacter segnis.</title>
        <authorList>
            <person name="Patel S."/>
            <person name="Fletcher B."/>
            <person name="Scott D.C."/>
            <person name="Ely B."/>
        </authorList>
    </citation>
    <scope>NUCLEOTIDE SEQUENCE [LARGE SCALE GENOMIC DNA]</scope>
    <source>
        <strain evidence="4 7">PS02</strain>
    </source>
</reference>
<keyword evidence="2" id="KW-1277">Toxin-antitoxin system</keyword>
<dbReference type="Proteomes" id="UP000077384">
    <property type="component" value="Unassembled WGS sequence"/>
</dbReference>
<accession>A0A162L9H1</accession>
<comment type="caution">
    <text evidence="4">The sequence shown here is derived from an EMBL/GenBank/DDBJ whole genome shotgun (WGS) entry which is preliminary data.</text>
</comment>
<dbReference type="GO" id="GO:0006402">
    <property type="term" value="P:mRNA catabolic process"/>
    <property type="evidence" value="ECO:0007669"/>
    <property type="project" value="TreeGrafter"/>
</dbReference>
<dbReference type="GO" id="GO:0004521">
    <property type="term" value="F:RNA endonuclease activity"/>
    <property type="evidence" value="ECO:0007669"/>
    <property type="project" value="TreeGrafter"/>
</dbReference>
<keyword evidence="8" id="KW-1185">Reference proteome</keyword>
<evidence type="ECO:0000313" key="6">
    <source>
        <dbReference type="EMBL" id="OBR95067.1"/>
    </source>
</evidence>
<feature type="coiled-coil region" evidence="3">
    <location>
        <begin position="166"/>
        <end position="193"/>
    </location>
</feature>
<dbReference type="RefSeq" id="WP_063602454.1">
    <property type="nucleotide sequence ID" value="NZ_LITQ01000044.1"/>
</dbReference>
<dbReference type="GO" id="GO:0016787">
    <property type="term" value="F:hydrolase activity"/>
    <property type="evidence" value="ECO:0007669"/>
    <property type="project" value="UniProtKB-KW"/>
</dbReference>
<sequence length="211" mass="24066">MCKREKLINEIDRLSQEKYDGYESDKPLKMLEWYIKKFNLLNDAIKKKNQQIYRGEIYWCDLGENVGCEEVKLRPCVIIQNQKGNENAPTTIVAPITNTEINLPVAVPINRVEDSTITGTIDLGQIRVVSKGRLKGHIGNLKTGERKAVDRAILNSLGLYKYYKDNKDKSEKIRNLSNKVSNLTKLLNEITETLGVTDNSEILNVIKDLKD</sequence>
<name>A0A162L9H1_9CLOT</name>
<dbReference type="Pfam" id="PF02452">
    <property type="entry name" value="PemK_toxin"/>
    <property type="match status" value="1"/>
</dbReference>
<keyword evidence="4" id="KW-0378">Hydrolase</keyword>
<dbReference type="SUPFAM" id="SSF50118">
    <property type="entry name" value="Cell growth inhibitor/plasmid maintenance toxic component"/>
    <property type="match status" value="1"/>
</dbReference>
<evidence type="ECO:0000313" key="7">
    <source>
        <dbReference type="Proteomes" id="UP000077384"/>
    </source>
</evidence>